<dbReference type="Pfam" id="PF00617">
    <property type="entry name" value="RasGEF"/>
    <property type="match status" value="1"/>
</dbReference>
<dbReference type="GO" id="GO:0005886">
    <property type="term" value="C:plasma membrane"/>
    <property type="evidence" value="ECO:0007669"/>
    <property type="project" value="TreeGrafter"/>
</dbReference>
<dbReference type="PANTHER" id="PTHR23113">
    <property type="entry name" value="GUANINE NUCLEOTIDE EXCHANGE FACTOR"/>
    <property type="match status" value="1"/>
</dbReference>
<reference evidence="6" key="1">
    <citation type="journal article" date="2020" name="Fungal Divers.">
        <title>Resolving the Mortierellaceae phylogeny through synthesis of multi-gene phylogenetics and phylogenomics.</title>
        <authorList>
            <person name="Vandepol N."/>
            <person name="Liber J."/>
            <person name="Desiro A."/>
            <person name="Na H."/>
            <person name="Kennedy M."/>
            <person name="Barry K."/>
            <person name="Grigoriev I.V."/>
            <person name="Miller A.N."/>
            <person name="O'Donnell K."/>
            <person name="Stajich J.E."/>
            <person name="Bonito G."/>
        </authorList>
    </citation>
    <scope>NUCLEOTIDE SEQUENCE</scope>
    <source>
        <strain evidence="6">REB-010B</strain>
    </source>
</reference>
<feature type="compositionally biased region" description="Low complexity" evidence="3">
    <location>
        <begin position="496"/>
        <end position="513"/>
    </location>
</feature>
<evidence type="ECO:0000313" key="7">
    <source>
        <dbReference type="Proteomes" id="UP000738325"/>
    </source>
</evidence>
<dbReference type="InterPro" id="IPR023578">
    <property type="entry name" value="Ras_GEF_dom_sf"/>
</dbReference>
<evidence type="ECO:0000256" key="1">
    <source>
        <dbReference type="ARBA" id="ARBA00022658"/>
    </source>
</evidence>
<dbReference type="PANTHER" id="PTHR23113:SF348">
    <property type="entry name" value="GUANYL-NUCLEOTIDE EXCHANGE FACTOR RASGEF, PUTATIVE (AFU_ORTHOLOGUE AFUA_1G04700)-RELATED"/>
    <property type="match status" value="1"/>
</dbReference>
<dbReference type="CDD" id="cd00155">
    <property type="entry name" value="RasGEF"/>
    <property type="match status" value="1"/>
</dbReference>
<protein>
    <recommendedName>
        <fullName evidence="8">Ras guanine nucleotide exchange factor domain-containing protein</fullName>
    </recommendedName>
</protein>
<dbReference type="SMART" id="SM00147">
    <property type="entry name" value="RasGEF"/>
    <property type="match status" value="1"/>
</dbReference>
<evidence type="ECO:0000259" key="4">
    <source>
        <dbReference type="PROSITE" id="PS50009"/>
    </source>
</evidence>
<proteinExistence type="predicted"/>
<dbReference type="Gene3D" id="1.20.870.10">
    <property type="entry name" value="Son of sevenless (SoS) protein Chain: S domain 1"/>
    <property type="match status" value="1"/>
</dbReference>
<feature type="region of interest" description="Disordered" evidence="3">
    <location>
        <begin position="462"/>
        <end position="482"/>
    </location>
</feature>
<evidence type="ECO:0000313" key="6">
    <source>
        <dbReference type="EMBL" id="KAG0312871.1"/>
    </source>
</evidence>
<keyword evidence="7" id="KW-1185">Reference proteome</keyword>
<dbReference type="InterPro" id="IPR001895">
    <property type="entry name" value="RASGEF_cat_dom"/>
</dbReference>
<sequence>MRPRGLLDMLIVRFNGLGDAIDDDKDTEANDTRLRICSCLYLWLKNYPNDIINRRTRQRVVTFLKERVALFPALYDMYIQLLPLSSTQYFNAWRWPTLHHYHHQLQLYNLQLYHPQHVHDHYQRPHPEQSSGGFSDQMSISSSHISPSVSSVSDDESDAGFPDSVSVYSEEDMDEDQEWGMVDDDEVPSAEAIVQSMTINDNPSRVDSRTDGDASVSNNGTTTADGIAKTSSMNMDGLAAFAYLARGISGPPSSNVSLDSTVLSGVGNNNIAGVIAVGRDRRSSTGSFAPIPSACAMETFVAGRRGSTSSVSSNPGPFTIVPQQHYYHHHLLGHHSAVATGSQEIGSDHRHSRHGLGLTHPFVQPSGPAPSIGKRSSSQAYRQQRRPSAPAMPTQQELSTTTPTTPLSASTSPTPMMQPGLTSILGVAEAGSETGAHMSSQLTLALNASSTTLTAPIPHGTALSTPFPLAPPLETSKSETSKSMGAFSKAAASIFSKESSNGSNNNNNDGEGNVDNKIDPFNHHQQQLSMKAAAAVAAGAGATSLTGPNAWLSSFYPGHMNPLSMTPVHIPLMEIKNLAIAEQLTCVEYGLFRKLKPRDMLRQVWKTKKGSTTFQACIAHFNFISSWVGTMILLPTKAKHRAKMMEKFISIAKILRDMGNFNTTMAIIAAMNTSSIHRLSQTRELIQGKDIWNTFKELEQLMSSERSFFEYRAALRASKLPCIPYMGVHLADLFSISEGNRDFRGPLQHQSLGGQGRVRGQDAAQLATTVGDAGGNGGQTLHWQKFVLMTDVISMVIAFQQEPCYRIKPDGFISRLITETYVWDDEELYTRSVGLEPGKPNHTRTLSKFAFFG</sequence>
<dbReference type="PROSITE" id="PS50212">
    <property type="entry name" value="RASGEF_NTER"/>
    <property type="match status" value="1"/>
</dbReference>
<feature type="compositionally biased region" description="Low complexity" evidence="3">
    <location>
        <begin position="398"/>
        <end position="415"/>
    </location>
</feature>
<dbReference type="AlphaFoldDB" id="A0A9P6R543"/>
<feature type="region of interest" description="Disordered" evidence="3">
    <location>
        <begin position="201"/>
        <end position="223"/>
    </location>
</feature>
<evidence type="ECO:0000256" key="2">
    <source>
        <dbReference type="PROSITE-ProRule" id="PRU00168"/>
    </source>
</evidence>
<dbReference type="Gene3D" id="1.10.840.10">
    <property type="entry name" value="Ras guanine-nucleotide exchange factors catalytic domain"/>
    <property type="match status" value="1"/>
</dbReference>
<feature type="region of interest" description="Disordered" evidence="3">
    <location>
        <begin position="342"/>
        <end position="420"/>
    </location>
</feature>
<accession>A0A9P6R543</accession>
<evidence type="ECO:0000259" key="5">
    <source>
        <dbReference type="PROSITE" id="PS50212"/>
    </source>
</evidence>
<dbReference type="GO" id="GO:0005085">
    <property type="term" value="F:guanyl-nucleotide exchange factor activity"/>
    <property type="evidence" value="ECO:0007669"/>
    <property type="project" value="UniProtKB-KW"/>
</dbReference>
<feature type="domain" description="N-terminal Ras-GEF" evidence="5">
    <location>
        <begin position="1"/>
        <end position="89"/>
    </location>
</feature>
<evidence type="ECO:0008006" key="8">
    <source>
        <dbReference type="Google" id="ProtNLM"/>
    </source>
</evidence>
<evidence type="ECO:0000256" key="3">
    <source>
        <dbReference type="SAM" id="MobiDB-lite"/>
    </source>
</evidence>
<feature type="compositionally biased region" description="Low complexity" evidence="3">
    <location>
        <begin position="135"/>
        <end position="152"/>
    </location>
</feature>
<comment type="caution">
    <text evidence="6">The sequence shown here is derived from an EMBL/GenBank/DDBJ whole genome shotgun (WGS) entry which is preliminary data.</text>
</comment>
<dbReference type="OrthoDB" id="546434at2759"/>
<feature type="compositionally biased region" description="Low complexity" evidence="3">
    <location>
        <begin position="375"/>
        <end position="391"/>
    </location>
</feature>
<feature type="region of interest" description="Disordered" evidence="3">
    <location>
        <begin position="119"/>
        <end position="165"/>
    </location>
</feature>
<dbReference type="InterPro" id="IPR008937">
    <property type="entry name" value="Ras-like_GEF"/>
</dbReference>
<dbReference type="GO" id="GO:0007265">
    <property type="term" value="P:Ras protein signal transduction"/>
    <property type="evidence" value="ECO:0007669"/>
    <property type="project" value="TreeGrafter"/>
</dbReference>
<dbReference type="SUPFAM" id="SSF48366">
    <property type="entry name" value="Ras GEF"/>
    <property type="match status" value="1"/>
</dbReference>
<organism evidence="6 7">
    <name type="scientific">Dissophora globulifera</name>
    <dbReference type="NCBI Taxonomy" id="979702"/>
    <lineage>
        <taxon>Eukaryota</taxon>
        <taxon>Fungi</taxon>
        <taxon>Fungi incertae sedis</taxon>
        <taxon>Mucoromycota</taxon>
        <taxon>Mortierellomycotina</taxon>
        <taxon>Mortierellomycetes</taxon>
        <taxon>Mortierellales</taxon>
        <taxon>Mortierellaceae</taxon>
        <taxon>Dissophora</taxon>
    </lineage>
</organism>
<dbReference type="PROSITE" id="PS50009">
    <property type="entry name" value="RASGEF_CAT"/>
    <property type="match status" value="1"/>
</dbReference>
<name>A0A9P6R543_9FUNG</name>
<dbReference type="InterPro" id="IPR000651">
    <property type="entry name" value="Ras-like_Gua-exchang_fac_N"/>
</dbReference>
<keyword evidence="1 2" id="KW-0344">Guanine-nucleotide releasing factor</keyword>
<feature type="domain" description="Ras-GEF" evidence="4">
    <location>
        <begin position="576"/>
        <end position="838"/>
    </location>
</feature>
<dbReference type="EMBL" id="JAAAIP010000768">
    <property type="protein sequence ID" value="KAG0312871.1"/>
    <property type="molecule type" value="Genomic_DNA"/>
</dbReference>
<feature type="region of interest" description="Disordered" evidence="3">
    <location>
        <begin position="496"/>
        <end position="520"/>
    </location>
</feature>
<dbReference type="Proteomes" id="UP000738325">
    <property type="component" value="Unassembled WGS sequence"/>
</dbReference>
<gene>
    <name evidence="6" type="ORF">BGZ99_009216</name>
</gene>
<dbReference type="InterPro" id="IPR036964">
    <property type="entry name" value="RASGEF_cat_dom_sf"/>
</dbReference>